<sequence>MTTHATLTIHNTSNTLKSFYLAQSPFPLQSGPDEPYSTHVYLSVPPIPSGGFVQFAFQDGDYSALLSYNSTPGDPLSAQESKPVVLGMATGPGGSVVTVTSSDAGVQATFGPDEEPEDTPGGFTVVTDNSFPFPNDGNITIGVGKQNPGSNAVTPTQTWAAQPGLKTQVYPQPRYFVAFGEAKQGTVVELDLLGNVLQVDYTDCTVPDARFDLNDEGLYVADPTVAKNGIGWVYGPLGGK</sequence>
<protein>
    <submittedName>
        <fullName evidence="1">Uncharacterized protein</fullName>
    </submittedName>
</protein>
<gene>
    <name evidence="1" type="ORF">CONLIGDRAFT_679002</name>
</gene>
<dbReference type="STRING" id="1408157.A0A1J7JXT2"/>
<evidence type="ECO:0000313" key="1">
    <source>
        <dbReference type="EMBL" id="OIW32618.1"/>
    </source>
</evidence>
<name>A0A1J7JXT2_9PEZI</name>
<reference evidence="1 2" key="1">
    <citation type="submission" date="2016-10" db="EMBL/GenBank/DDBJ databases">
        <title>Draft genome sequence of Coniochaeta ligniaria NRRL30616, a lignocellulolytic fungus for bioabatement of inhibitors in plant biomass hydrolysates.</title>
        <authorList>
            <consortium name="DOE Joint Genome Institute"/>
            <person name="Jimenez D.J."/>
            <person name="Hector R.E."/>
            <person name="Riley R."/>
            <person name="Sun H."/>
            <person name="Grigoriev I.V."/>
            <person name="Van Elsas J.D."/>
            <person name="Nichols N.N."/>
        </authorList>
    </citation>
    <scope>NUCLEOTIDE SEQUENCE [LARGE SCALE GENOMIC DNA]</scope>
    <source>
        <strain evidence="1 2">NRRL 30616</strain>
    </source>
</reference>
<accession>A0A1J7JXT2</accession>
<dbReference type="InParanoid" id="A0A1J7JXT2"/>
<dbReference type="Proteomes" id="UP000182658">
    <property type="component" value="Unassembled WGS sequence"/>
</dbReference>
<dbReference type="EMBL" id="KV875095">
    <property type="protein sequence ID" value="OIW32618.1"/>
    <property type="molecule type" value="Genomic_DNA"/>
</dbReference>
<evidence type="ECO:0000313" key="2">
    <source>
        <dbReference type="Proteomes" id="UP000182658"/>
    </source>
</evidence>
<dbReference type="OrthoDB" id="5413269at2759"/>
<organism evidence="1 2">
    <name type="scientific">Coniochaeta ligniaria NRRL 30616</name>
    <dbReference type="NCBI Taxonomy" id="1408157"/>
    <lineage>
        <taxon>Eukaryota</taxon>
        <taxon>Fungi</taxon>
        <taxon>Dikarya</taxon>
        <taxon>Ascomycota</taxon>
        <taxon>Pezizomycotina</taxon>
        <taxon>Sordariomycetes</taxon>
        <taxon>Sordariomycetidae</taxon>
        <taxon>Coniochaetales</taxon>
        <taxon>Coniochaetaceae</taxon>
        <taxon>Coniochaeta</taxon>
    </lineage>
</organism>
<proteinExistence type="predicted"/>
<dbReference type="AlphaFoldDB" id="A0A1J7JXT2"/>
<keyword evidence="2" id="KW-1185">Reference proteome</keyword>